<dbReference type="AlphaFoldDB" id="A0A0N1IJT1"/>
<keyword evidence="6" id="KW-0378">Hydrolase</keyword>
<dbReference type="PROSITE" id="PS00135">
    <property type="entry name" value="TRYPSIN_SER"/>
    <property type="match status" value="1"/>
</dbReference>
<comment type="similarity">
    <text evidence="5">Belongs to the peptidase S1 family. CLIP subfamily.</text>
</comment>
<keyword evidence="9" id="KW-1185">Reference proteome</keyword>
<dbReference type="Gene3D" id="2.40.10.10">
    <property type="entry name" value="Trypsin-like serine proteases"/>
    <property type="match status" value="2"/>
</dbReference>
<dbReference type="InterPro" id="IPR001254">
    <property type="entry name" value="Trypsin_dom"/>
</dbReference>
<evidence type="ECO:0000256" key="6">
    <source>
        <dbReference type="RuleBase" id="RU363034"/>
    </source>
</evidence>
<dbReference type="PROSITE" id="PS50240">
    <property type="entry name" value="TRYPSIN_DOM"/>
    <property type="match status" value="1"/>
</dbReference>
<dbReference type="InterPro" id="IPR033116">
    <property type="entry name" value="TRYPSIN_SER"/>
</dbReference>
<dbReference type="EC" id="3.4.21.10" evidence="2"/>
<accession>A0A0N1IJT1</accession>
<dbReference type="GO" id="GO:0004252">
    <property type="term" value="F:serine-type endopeptidase activity"/>
    <property type="evidence" value="ECO:0007669"/>
    <property type="project" value="InterPro"/>
</dbReference>
<name>A0A0N1IJT1_PAPMA</name>
<dbReference type="CDD" id="cd00190">
    <property type="entry name" value="Tryp_SPc"/>
    <property type="match status" value="1"/>
</dbReference>
<gene>
    <name evidence="8" type="ORF">RR48_01139</name>
</gene>
<evidence type="ECO:0000313" key="9">
    <source>
        <dbReference type="Proteomes" id="UP000053240"/>
    </source>
</evidence>
<organism evidence="8 9">
    <name type="scientific">Papilio machaon</name>
    <name type="common">Old World swallowtail butterfly</name>
    <dbReference type="NCBI Taxonomy" id="76193"/>
    <lineage>
        <taxon>Eukaryota</taxon>
        <taxon>Metazoa</taxon>
        <taxon>Ecdysozoa</taxon>
        <taxon>Arthropoda</taxon>
        <taxon>Hexapoda</taxon>
        <taxon>Insecta</taxon>
        <taxon>Pterygota</taxon>
        <taxon>Neoptera</taxon>
        <taxon>Endopterygota</taxon>
        <taxon>Lepidoptera</taxon>
        <taxon>Glossata</taxon>
        <taxon>Ditrysia</taxon>
        <taxon>Papilionoidea</taxon>
        <taxon>Papilionidae</taxon>
        <taxon>Papilioninae</taxon>
        <taxon>Papilio</taxon>
    </lineage>
</organism>
<feature type="domain" description="Peptidase S1" evidence="7">
    <location>
        <begin position="1"/>
        <end position="237"/>
    </location>
</feature>
<dbReference type="InterPro" id="IPR018114">
    <property type="entry name" value="TRYPSIN_HIS"/>
</dbReference>
<evidence type="ECO:0000256" key="4">
    <source>
        <dbReference type="ARBA" id="ARBA00023157"/>
    </source>
</evidence>
<evidence type="ECO:0000259" key="7">
    <source>
        <dbReference type="PROSITE" id="PS50240"/>
    </source>
</evidence>
<proteinExistence type="inferred from homology"/>
<comment type="catalytic activity">
    <reaction evidence="1">
        <text>Preferential cleavage: Arg-|-Xaa, Lys-|-Xaa.</text>
        <dbReference type="EC" id="3.4.21.10"/>
    </reaction>
</comment>
<dbReference type="Proteomes" id="UP000053240">
    <property type="component" value="Unassembled WGS sequence"/>
</dbReference>
<keyword evidence="4" id="KW-1015">Disulfide bond</keyword>
<dbReference type="SUPFAM" id="SSF50494">
    <property type="entry name" value="Trypsin-like serine proteases"/>
    <property type="match status" value="1"/>
</dbReference>
<dbReference type="InParanoid" id="A0A0N1IJT1"/>
<dbReference type="Pfam" id="PF00089">
    <property type="entry name" value="Trypsin"/>
    <property type="match status" value="1"/>
</dbReference>
<dbReference type="PANTHER" id="PTHR24252">
    <property type="entry name" value="ACROSIN-RELATED"/>
    <property type="match status" value="1"/>
</dbReference>
<dbReference type="FunFam" id="2.40.10.10:FF:000002">
    <property type="entry name" value="Transmembrane protease serine"/>
    <property type="match status" value="1"/>
</dbReference>
<dbReference type="PRINTS" id="PR00722">
    <property type="entry name" value="CHYMOTRYPSIN"/>
</dbReference>
<evidence type="ECO:0000256" key="1">
    <source>
        <dbReference type="ARBA" id="ARBA00001656"/>
    </source>
</evidence>
<dbReference type="InterPro" id="IPR009003">
    <property type="entry name" value="Peptidase_S1_PA"/>
</dbReference>
<keyword evidence="6 8" id="KW-0645">Protease</keyword>
<dbReference type="GO" id="GO:0006508">
    <property type="term" value="P:proteolysis"/>
    <property type="evidence" value="ECO:0007669"/>
    <property type="project" value="UniProtKB-KW"/>
</dbReference>
<dbReference type="PANTHER" id="PTHR24252:SF8">
    <property type="entry name" value="ACROSIN"/>
    <property type="match status" value="1"/>
</dbReference>
<dbReference type="EMBL" id="KQ459802">
    <property type="protein sequence ID" value="KPJ19905.1"/>
    <property type="molecule type" value="Genomic_DNA"/>
</dbReference>
<dbReference type="GO" id="GO:0007340">
    <property type="term" value="P:acrosome reaction"/>
    <property type="evidence" value="ECO:0007669"/>
    <property type="project" value="TreeGrafter"/>
</dbReference>
<evidence type="ECO:0000313" key="8">
    <source>
        <dbReference type="EMBL" id="KPJ19905.1"/>
    </source>
</evidence>
<dbReference type="SMART" id="SM00020">
    <property type="entry name" value="Tryp_SPc"/>
    <property type="match status" value="1"/>
</dbReference>
<evidence type="ECO:0000256" key="5">
    <source>
        <dbReference type="ARBA" id="ARBA00024195"/>
    </source>
</evidence>
<keyword evidence="6" id="KW-0720">Serine protease</keyword>
<reference evidence="8 9" key="1">
    <citation type="journal article" date="2015" name="Nat. Commun.">
        <title>Outbred genome sequencing and CRISPR/Cas9 gene editing in butterflies.</title>
        <authorList>
            <person name="Li X."/>
            <person name="Fan D."/>
            <person name="Zhang W."/>
            <person name="Liu G."/>
            <person name="Zhang L."/>
            <person name="Zhao L."/>
            <person name="Fang X."/>
            <person name="Chen L."/>
            <person name="Dong Y."/>
            <person name="Chen Y."/>
            <person name="Ding Y."/>
            <person name="Zhao R."/>
            <person name="Feng M."/>
            <person name="Zhu Y."/>
            <person name="Feng Y."/>
            <person name="Jiang X."/>
            <person name="Zhu D."/>
            <person name="Xiang H."/>
            <person name="Feng X."/>
            <person name="Li S."/>
            <person name="Wang J."/>
            <person name="Zhang G."/>
            <person name="Kronforst M.R."/>
            <person name="Wang W."/>
        </authorList>
    </citation>
    <scope>NUCLEOTIDE SEQUENCE [LARGE SCALE GENOMIC DNA]</scope>
    <source>
        <strain evidence="8">Ya'a_city_454_Pm</strain>
        <tissue evidence="8">Whole body</tissue>
    </source>
</reference>
<evidence type="ECO:0000256" key="2">
    <source>
        <dbReference type="ARBA" id="ARBA00012050"/>
    </source>
</evidence>
<dbReference type="PROSITE" id="PS00134">
    <property type="entry name" value="TRYPSIN_HIS"/>
    <property type="match status" value="1"/>
</dbReference>
<sequence>MWVFKCGGVLISDKFVLTAAHCSRVTSRDTSVADITPQVVRFGNVDASGIDENGYPPKDVLISRFIVHDKYHAPKTYYDIALIELRKKVEFSRRTHPACLWTKENEISGKGIIAGWGVVDTASNRTPSILQVATVEMMPSEECNNTLKSRRNRNWSHGIASHQICAGHMSGGIDACQGDSGGPLHIKLQMPIDIKFNWRMHYVVGVTSFGYGCALANTPGVFSKVSYFIDWIENIIWKEEVNVTLKENVKSK</sequence>
<dbReference type="InterPro" id="IPR043504">
    <property type="entry name" value="Peptidase_S1_PA_chymotrypsin"/>
</dbReference>
<dbReference type="InterPro" id="IPR001314">
    <property type="entry name" value="Peptidase_S1A"/>
</dbReference>
<dbReference type="STRING" id="76193.A0A0N1IJT1"/>
<protein>
    <recommendedName>
        <fullName evidence="3">Acrosin</fullName>
        <ecNumber evidence="2">3.4.21.10</ecNumber>
    </recommendedName>
</protein>
<evidence type="ECO:0000256" key="3">
    <source>
        <dbReference type="ARBA" id="ARBA00017161"/>
    </source>
</evidence>